<dbReference type="Pfam" id="PF00989">
    <property type="entry name" value="PAS"/>
    <property type="match status" value="1"/>
</dbReference>
<comment type="caution">
    <text evidence="2">The sequence shown here is derived from an EMBL/GenBank/DDBJ whole genome shotgun (WGS) entry which is preliminary data.</text>
</comment>
<name>A0ABC9SK83_LEPBO</name>
<evidence type="ECO:0000259" key="1">
    <source>
        <dbReference type="PROSITE" id="PS50112"/>
    </source>
</evidence>
<dbReference type="InterPro" id="IPR013767">
    <property type="entry name" value="PAS_fold"/>
</dbReference>
<dbReference type="InterPro" id="IPR000014">
    <property type="entry name" value="PAS"/>
</dbReference>
<feature type="domain" description="PAS" evidence="1">
    <location>
        <begin position="5"/>
        <end position="75"/>
    </location>
</feature>
<dbReference type="NCBIfam" id="TIGR00229">
    <property type="entry name" value="sensory_box"/>
    <property type="match status" value="1"/>
</dbReference>
<sequence length="113" mass="13307">MNFKEEYNLEKLVNNSIDLLSIVDLKGKVLLVNPAFERTLGWKEEELIGRNPFHLLHPEDREITFQEFEKLNQGLPTFSFQNRYICTDGNYKYFTWTASPDLRAGLKTTYQKS</sequence>
<organism evidence="2 3">
    <name type="scientific">Leptospira borgpetersenii str. Brem 328</name>
    <dbReference type="NCBI Taxonomy" id="1049780"/>
    <lineage>
        <taxon>Bacteria</taxon>
        <taxon>Pseudomonadati</taxon>
        <taxon>Spirochaetota</taxon>
        <taxon>Spirochaetia</taxon>
        <taxon>Leptospirales</taxon>
        <taxon>Leptospiraceae</taxon>
        <taxon>Leptospira</taxon>
    </lineage>
</organism>
<dbReference type="EMBL" id="AHMS02000021">
    <property type="protein sequence ID" value="EMN18082.1"/>
    <property type="molecule type" value="Genomic_DNA"/>
</dbReference>
<dbReference type="SUPFAM" id="SSF55785">
    <property type="entry name" value="PYP-like sensor domain (PAS domain)"/>
    <property type="match status" value="1"/>
</dbReference>
<gene>
    <name evidence="2" type="ORF">LEP1GSC056_0320</name>
</gene>
<reference evidence="2 3" key="1">
    <citation type="submission" date="2013-01" db="EMBL/GenBank/DDBJ databases">
        <authorList>
            <person name="Harkins D.M."/>
            <person name="Durkin A.S."/>
            <person name="Brinkac L.M."/>
            <person name="Haft D.H."/>
            <person name="Selengut J.D."/>
            <person name="Sanka R."/>
            <person name="DePew J."/>
            <person name="Purushe J."/>
            <person name="Hartskeerl R.A."/>
            <person name="Ahmed A."/>
            <person name="van der Linden H."/>
            <person name="Goris M.G.A."/>
            <person name="Vinetz J.M."/>
            <person name="Sutton G.G."/>
            <person name="Nierman W.C."/>
            <person name="Fouts D.E."/>
        </authorList>
    </citation>
    <scope>NUCLEOTIDE SEQUENCE [LARGE SCALE GENOMIC DNA]</scope>
    <source>
        <strain evidence="2 3">Brem 328</strain>
    </source>
</reference>
<evidence type="ECO:0000313" key="3">
    <source>
        <dbReference type="Proteomes" id="UP000012166"/>
    </source>
</evidence>
<dbReference type="Gene3D" id="3.30.450.20">
    <property type="entry name" value="PAS domain"/>
    <property type="match status" value="1"/>
</dbReference>
<dbReference type="Proteomes" id="UP000012166">
    <property type="component" value="Unassembled WGS sequence"/>
</dbReference>
<dbReference type="AlphaFoldDB" id="A0ABC9SK83"/>
<dbReference type="SMART" id="SM00091">
    <property type="entry name" value="PAS"/>
    <property type="match status" value="1"/>
</dbReference>
<dbReference type="InterPro" id="IPR035965">
    <property type="entry name" value="PAS-like_dom_sf"/>
</dbReference>
<dbReference type="PROSITE" id="PS50112">
    <property type="entry name" value="PAS"/>
    <property type="match status" value="1"/>
</dbReference>
<accession>A0ABC9SK83</accession>
<evidence type="ECO:0000313" key="2">
    <source>
        <dbReference type="EMBL" id="EMN18082.1"/>
    </source>
</evidence>
<proteinExistence type="predicted"/>
<dbReference type="CDD" id="cd00130">
    <property type="entry name" value="PAS"/>
    <property type="match status" value="1"/>
</dbReference>
<protein>
    <submittedName>
        <fullName evidence="2">PAS domain S-box protein</fullName>
    </submittedName>
</protein>